<accession>A0A4D4LX02</accession>
<gene>
    <name evidence="1" type="ORF">SAV14893_023210</name>
    <name evidence="2" type="ORF">SAV31267_064350</name>
</gene>
<proteinExistence type="predicted"/>
<reference evidence="1 4" key="2">
    <citation type="submission" date="2019-04" db="EMBL/GenBank/DDBJ databases">
        <title>Draft genome sequences of Streptomyces avermitilis NBRC 14893.</title>
        <authorList>
            <person name="Komaki H."/>
            <person name="Tamura T."/>
            <person name="Hosoyama A."/>
        </authorList>
    </citation>
    <scope>NUCLEOTIDE SEQUENCE [LARGE SCALE GENOMIC DNA]</scope>
    <source>
        <strain evidence="1 4">NBRC 14893</strain>
    </source>
</reference>
<reference evidence="2 3" key="1">
    <citation type="submission" date="2019-04" db="EMBL/GenBank/DDBJ databases">
        <title>Draft genome sequences of Streptomyces avermitilis ATCC 31267.</title>
        <authorList>
            <person name="Komaki H."/>
            <person name="Tamura T."/>
            <person name="Hosoyama A."/>
        </authorList>
    </citation>
    <scope>NUCLEOTIDE SEQUENCE [LARGE SCALE GENOMIC DNA]</scope>
    <source>
        <strain evidence="2 3">ATCC 31267</strain>
    </source>
</reference>
<evidence type="ECO:0000313" key="4">
    <source>
        <dbReference type="Proteomes" id="UP000302139"/>
    </source>
</evidence>
<organism evidence="1 4">
    <name type="scientific">Streptomyces avermitilis</name>
    <dbReference type="NCBI Taxonomy" id="33903"/>
    <lineage>
        <taxon>Bacteria</taxon>
        <taxon>Bacillati</taxon>
        <taxon>Actinomycetota</taxon>
        <taxon>Actinomycetes</taxon>
        <taxon>Kitasatosporales</taxon>
        <taxon>Streptomycetaceae</taxon>
        <taxon>Streptomyces</taxon>
    </lineage>
</organism>
<evidence type="ECO:0000313" key="3">
    <source>
        <dbReference type="Proteomes" id="UP000299211"/>
    </source>
</evidence>
<protein>
    <submittedName>
        <fullName evidence="1">Uncharacterized protein</fullName>
    </submittedName>
</protein>
<sequence>MRTADHGRRASAVYAASSRDSRAAGIIASLGRAALTLRFDAHDGTVKGSRRYRRACAGEWAPKGAPAKIGEDPGGRVALPGKGQIRFTHARLSR</sequence>
<evidence type="ECO:0000313" key="2">
    <source>
        <dbReference type="EMBL" id="GDY76950.1"/>
    </source>
</evidence>
<dbReference type="EMBL" id="BJHY01000001">
    <property type="protein sequence ID" value="GDY76950.1"/>
    <property type="molecule type" value="Genomic_DNA"/>
</dbReference>
<evidence type="ECO:0000313" key="1">
    <source>
        <dbReference type="EMBL" id="GDY62928.1"/>
    </source>
</evidence>
<comment type="caution">
    <text evidence="1">The sequence shown here is derived from an EMBL/GenBank/DDBJ whole genome shotgun (WGS) entry which is preliminary data.</text>
</comment>
<name>A0A4D4LX02_STRAX</name>
<dbReference type="EMBL" id="BJHX01000001">
    <property type="protein sequence ID" value="GDY62928.1"/>
    <property type="molecule type" value="Genomic_DNA"/>
</dbReference>
<dbReference type="Proteomes" id="UP000299211">
    <property type="component" value="Unassembled WGS sequence"/>
</dbReference>
<dbReference type="Proteomes" id="UP000302139">
    <property type="component" value="Unassembled WGS sequence"/>
</dbReference>
<dbReference type="AlphaFoldDB" id="A0A4D4LX02"/>